<feature type="region of interest" description="Disordered" evidence="1">
    <location>
        <begin position="1"/>
        <end position="30"/>
    </location>
</feature>
<comment type="caution">
    <text evidence="2">The sequence shown here is derived from an EMBL/GenBank/DDBJ whole genome shotgun (WGS) entry which is preliminary data.</text>
</comment>
<proteinExistence type="predicted"/>
<dbReference type="AlphaFoldDB" id="A0AAE1EDH0"/>
<sequence length="169" mass="18181">MDVSRGRQIGLVTRRPTITSGGSLPQEQTKSNRRITTIRIILLEAMKAELCSQTVYHVTAGHDDRPTLARLHTSLSITLNDEQPEFSALASIPGPDIPGYQVTRTLPRVMAPHRFLILPRWTSEPGQLCGGGQQAEKALCRGGGGQQAEKALCRGGGGQQAEKALCRGG</sequence>
<keyword evidence="3" id="KW-1185">Reference proteome</keyword>
<organism evidence="2 3">
    <name type="scientific">Elysia crispata</name>
    <name type="common">lettuce slug</name>
    <dbReference type="NCBI Taxonomy" id="231223"/>
    <lineage>
        <taxon>Eukaryota</taxon>
        <taxon>Metazoa</taxon>
        <taxon>Spiralia</taxon>
        <taxon>Lophotrochozoa</taxon>
        <taxon>Mollusca</taxon>
        <taxon>Gastropoda</taxon>
        <taxon>Heterobranchia</taxon>
        <taxon>Euthyneura</taxon>
        <taxon>Panpulmonata</taxon>
        <taxon>Sacoglossa</taxon>
        <taxon>Placobranchoidea</taxon>
        <taxon>Plakobranchidae</taxon>
        <taxon>Elysia</taxon>
    </lineage>
</organism>
<name>A0AAE1EDH0_9GAST</name>
<evidence type="ECO:0000256" key="1">
    <source>
        <dbReference type="SAM" id="MobiDB-lite"/>
    </source>
</evidence>
<dbReference type="Proteomes" id="UP001283361">
    <property type="component" value="Unassembled WGS sequence"/>
</dbReference>
<protein>
    <submittedName>
        <fullName evidence="2">Uncharacterized protein</fullName>
    </submittedName>
</protein>
<accession>A0AAE1EDH0</accession>
<reference evidence="2" key="1">
    <citation type="journal article" date="2023" name="G3 (Bethesda)">
        <title>A reference genome for the long-term kleptoplast-retaining sea slug Elysia crispata morphotype clarki.</title>
        <authorList>
            <person name="Eastman K.E."/>
            <person name="Pendleton A.L."/>
            <person name="Shaikh M.A."/>
            <person name="Suttiyut T."/>
            <person name="Ogas R."/>
            <person name="Tomko P."/>
            <person name="Gavelis G."/>
            <person name="Widhalm J.R."/>
            <person name="Wisecaver J.H."/>
        </authorList>
    </citation>
    <scope>NUCLEOTIDE SEQUENCE</scope>
    <source>
        <strain evidence="2">ECLA1</strain>
    </source>
</reference>
<evidence type="ECO:0000313" key="2">
    <source>
        <dbReference type="EMBL" id="KAK3803594.1"/>
    </source>
</evidence>
<feature type="compositionally biased region" description="Polar residues" evidence="1">
    <location>
        <begin position="16"/>
        <end position="29"/>
    </location>
</feature>
<evidence type="ECO:0000313" key="3">
    <source>
        <dbReference type="Proteomes" id="UP001283361"/>
    </source>
</evidence>
<dbReference type="EMBL" id="JAWDGP010000113">
    <property type="protein sequence ID" value="KAK3803594.1"/>
    <property type="molecule type" value="Genomic_DNA"/>
</dbReference>
<gene>
    <name evidence="2" type="ORF">RRG08_023312</name>
</gene>